<keyword evidence="2" id="KW-0521">NADP</keyword>
<dbReference type="PROSITE" id="PS00798">
    <property type="entry name" value="ALDOKETO_REDUCTASE_1"/>
    <property type="match status" value="1"/>
</dbReference>
<dbReference type="PANTHER" id="PTHR43827">
    <property type="entry name" value="2,5-DIKETO-D-GLUCONIC ACID REDUCTASE"/>
    <property type="match status" value="1"/>
</dbReference>
<dbReference type="Pfam" id="PF00248">
    <property type="entry name" value="Aldo_ket_red"/>
    <property type="match status" value="1"/>
</dbReference>
<evidence type="ECO:0000256" key="1">
    <source>
        <dbReference type="ARBA" id="ARBA00007905"/>
    </source>
</evidence>
<dbReference type="SUPFAM" id="SSF51430">
    <property type="entry name" value="NAD(P)-linked oxidoreductase"/>
    <property type="match status" value="1"/>
</dbReference>
<evidence type="ECO:0000256" key="3">
    <source>
        <dbReference type="ARBA" id="ARBA00023002"/>
    </source>
</evidence>
<comment type="similarity">
    <text evidence="1">Belongs to the aldo/keto reductase family.</text>
</comment>
<dbReference type="Gene3D" id="3.20.20.100">
    <property type="entry name" value="NADP-dependent oxidoreductase domain"/>
    <property type="match status" value="1"/>
</dbReference>
<comment type="caution">
    <text evidence="5">The sequence shown here is derived from an EMBL/GenBank/DDBJ whole genome shotgun (WGS) entry which is preliminary data.</text>
</comment>
<evidence type="ECO:0000313" key="5">
    <source>
        <dbReference type="EMBL" id="CAK8691787.1"/>
    </source>
</evidence>
<dbReference type="EMBL" id="CAWYQH010000119">
    <property type="protein sequence ID" value="CAK8691787.1"/>
    <property type="molecule type" value="Genomic_DNA"/>
</dbReference>
<dbReference type="PANTHER" id="PTHR43827:SF3">
    <property type="entry name" value="NADP-DEPENDENT OXIDOREDUCTASE DOMAIN-CONTAINING PROTEIN"/>
    <property type="match status" value="1"/>
</dbReference>
<dbReference type="InterPro" id="IPR036812">
    <property type="entry name" value="NAD(P)_OxRdtase_dom_sf"/>
</dbReference>
<gene>
    <name evidence="5" type="ORF">CVLEPA_LOCUS24545</name>
</gene>
<keyword evidence="3" id="KW-0560">Oxidoreductase</keyword>
<keyword evidence="6" id="KW-1185">Reference proteome</keyword>
<organism evidence="5 6">
    <name type="scientific">Clavelina lepadiformis</name>
    <name type="common">Light-bulb sea squirt</name>
    <name type="synonym">Ascidia lepadiformis</name>
    <dbReference type="NCBI Taxonomy" id="159417"/>
    <lineage>
        <taxon>Eukaryota</taxon>
        <taxon>Metazoa</taxon>
        <taxon>Chordata</taxon>
        <taxon>Tunicata</taxon>
        <taxon>Ascidiacea</taxon>
        <taxon>Aplousobranchia</taxon>
        <taxon>Clavelinidae</taxon>
        <taxon>Clavelina</taxon>
    </lineage>
</organism>
<feature type="domain" description="NADP-dependent oxidoreductase" evidence="4">
    <location>
        <begin position="14"/>
        <end position="271"/>
    </location>
</feature>
<dbReference type="InterPro" id="IPR023210">
    <property type="entry name" value="NADP_OxRdtase_dom"/>
</dbReference>
<proteinExistence type="inferred from homology"/>
<reference evidence="5 6" key="1">
    <citation type="submission" date="2024-02" db="EMBL/GenBank/DDBJ databases">
        <authorList>
            <person name="Daric V."/>
            <person name="Darras S."/>
        </authorList>
    </citation>
    <scope>NUCLEOTIDE SEQUENCE [LARGE SCALE GENOMIC DNA]</scope>
</reference>
<accession>A0ABP0GJ85</accession>
<dbReference type="InterPro" id="IPR020471">
    <property type="entry name" value="AKR"/>
</dbReference>
<protein>
    <recommendedName>
        <fullName evidence="4">NADP-dependent oxidoreductase domain-containing protein</fullName>
    </recommendedName>
</protein>
<sequence>MNLQLSSGNFIPLVGLGTFQIKNPEDVKRSLNCALSCGYRLIDTAAVYKNEQLIGDCLPSLLAEHKLTRDDVFITTKLGPKDMSRDKVSRAFEESLTKLGVGHIDLYLIHWPGRQGTQGSDERNKIYRREVWTALEEIYLKTQKIKSLGVSNFTLRHLEELSDYCKVMPAVVQNEHHPDFQDIEVVEFCKKCDIHLQAYSSLGQSKLVADERYKSIAWKYDKTVSQILLRWSLQNSRSVIPKSVQPAHIRENISLFDFEISESDMKLISDLGKSTKYAWDPDHVS</sequence>
<evidence type="ECO:0000313" key="6">
    <source>
        <dbReference type="Proteomes" id="UP001642483"/>
    </source>
</evidence>
<evidence type="ECO:0000256" key="2">
    <source>
        <dbReference type="ARBA" id="ARBA00022857"/>
    </source>
</evidence>
<dbReference type="PRINTS" id="PR00069">
    <property type="entry name" value="ALDKETRDTASE"/>
</dbReference>
<dbReference type="InterPro" id="IPR018170">
    <property type="entry name" value="Aldo/ket_reductase_CS"/>
</dbReference>
<evidence type="ECO:0000259" key="4">
    <source>
        <dbReference type="Pfam" id="PF00248"/>
    </source>
</evidence>
<dbReference type="Proteomes" id="UP001642483">
    <property type="component" value="Unassembled WGS sequence"/>
</dbReference>
<dbReference type="PIRSF" id="PIRSF000097">
    <property type="entry name" value="AKR"/>
    <property type="match status" value="1"/>
</dbReference>
<name>A0ABP0GJ85_CLALP</name>
<dbReference type="CDD" id="cd19136">
    <property type="entry name" value="AKR_DrGR-like"/>
    <property type="match status" value="1"/>
</dbReference>